<organism evidence="2 3">
    <name type="scientific">Balneatrix alpica</name>
    <dbReference type="NCBI Taxonomy" id="75684"/>
    <lineage>
        <taxon>Bacteria</taxon>
        <taxon>Pseudomonadati</taxon>
        <taxon>Pseudomonadota</taxon>
        <taxon>Gammaproteobacteria</taxon>
        <taxon>Oceanospirillales</taxon>
        <taxon>Balneatrichaceae</taxon>
        <taxon>Balneatrix</taxon>
    </lineage>
</organism>
<gene>
    <name evidence="2" type="ORF">ACFFLH_08785</name>
</gene>
<dbReference type="PANTHER" id="PTHR33121">
    <property type="entry name" value="CYCLIC DI-GMP PHOSPHODIESTERASE PDEF"/>
    <property type="match status" value="1"/>
</dbReference>
<sequence length="672" mass="76837">MSLHRDCLHIVVKMPLPDEFLPVLAEIRRLAERIGLQLREENLSDNPGCGPYDIVLLATERLDYDLEEWLRRQRRNLRDQPLVTLSRDRAPGVLTDASLVFDNLQNPQGVEFSLLADLMQSWRQHMRLRRHLHSMESQLQSLLDIQTEPVALIRYPHHTHANLAYRRLWQLPEELPLEDLDLAEVFSPSAMTALHQRLPTWAKGEHLDIILGGDSHLQNLQIRMQCLAPAPENIFQVRLINNQPQHLNDNPELLLQAASHDRRALIEHMQHIQHRGEHQASDRQWVLMATRMERWDLVDEHGEPTPQANELIAQLEQHFSDQDLPYAFACIDIHHLGIVAPLKTDAHVLASAGKLQNLITPHLPEIAYSLSNGFCAGLVQIHGALPDAETLVHQALHACAQAQRQGQSLLVYSPQRAGATSGQPAAASVRQQLRKAMDHNQFTLFYQPILNLFSPGEPSYEVLLRMSDDQGQWITPVELFNQSEQTGQALLIDQWVIQHLANTLRKTEQRTRVFLNLSAQAIHDPAFFVWLEEALGEVHRHHELVMQISEVDAWMAGRQAQSFQQQVQHLGLKTCLKHLGMTTHAQQLAEHFDCEYYKLHGPLIRNIHQPDTQARLYRLIAPLAPKQKAIVGPMVENASCLSLLWQAGIKYIQGHYLQPPHQHMDYNFSAEE</sequence>
<dbReference type="CDD" id="cd01948">
    <property type="entry name" value="EAL"/>
    <property type="match status" value="1"/>
</dbReference>
<dbReference type="InterPro" id="IPR035919">
    <property type="entry name" value="EAL_sf"/>
</dbReference>
<dbReference type="SUPFAM" id="SSF141868">
    <property type="entry name" value="EAL domain-like"/>
    <property type="match status" value="1"/>
</dbReference>
<dbReference type="Proteomes" id="UP001589628">
    <property type="component" value="Unassembled WGS sequence"/>
</dbReference>
<dbReference type="Gene3D" id="3.20.20.450">
    <property type="entry name" value="EAL domain"/>
    <property type="match status" value="1"/>
</dbReference>
<dbReference type="EMBL" id="JBHLZN010000002">
    <property type="protein sequence ID" value="MFB9886503.1"/>
    <property type="molecule type" value="Genomic_DNA"/>
</dbReference>
<accession>A0ABV5ZB67</accession>
<reference evidence="2 3" key="1">
    <citation type="submission" date="2024-09" db="EMBL/GenBank/DDBJ databases">
        <authorList>
            <person name="Sun Q."/>
            <person name="Mori K."/>
        </authorList>
    </citation>
    <scope>NUCLEOTIDE SEQUENCE [LARGE SCALE GENOMIC DNA]</scope>
    <source>
        <strain evidence="2 3">ATCC 51285</strain>
    </source>
</reference>
<evidence type="ECO:0000313" key="2">
    <source>
        <dbReference type="EMBL" id="MFB9886503.1"/>
    </source>
</evidence>
<dbReference type="PANTHER" id="PTHR33121:SF23">
    <property type="entry name" value="CYCLIC DI-GMP PHOSPHODIESTERASE PDEB"/>
    <property type="match status" value="1"/>
</dbReference>
<dbReference type="PROSITE" id="PS50883">
    <property type="entry name" value="EAL"/>
    <property type="match status" value="1"/>
</dbReference>
<dbReference type="SMART" id="SM00052">
    <property type="entry name" value="EAL"/>
    <property type="match status" value="1"/>
</dbReference>
<dbReference type="InterPro" id="IPR001633">
    <property type="entry name" value="EAL_dom"/>
</dbReference>
<keyword evidence="3" id="KW-1185">Reference proteome</keyword>
<name>A0ABV5ZB67_9GAMM</name>
<protein>
    <submittedName>
        <fullName evidence="2">EAL domain-containing protein</fullName>
    </submittedName>
</protein>
<dbReference type="RefSeq" id="WP_027311940.1">
    <property type="nucleotide sequence ID" value="NZ_JAUESS010000003.1"/>
</dbReference>
<feature type="domain" description="EAL" evidence="1">
    <location>
        <begin position="426"/>
        <end position="672"/>
    </location>
</feature>
<dbReference type="InterPro" id="IPR050706">
    <property type="entry name" value="Cyclic-di-GMP_PDE-like"/>
</dbReference>
<evidence type="ECO:0000313" key="3">
    <source>
        <dbReference type="Proteomes" id="UP001589628"/>
    </source>
</evidence>
<proteinExistence type="predicted"/>
<comment type="caution">
    <text evidence="2">The sequence shown here is derived from an EMBL/GenBank/DDBJ whole genome shotgun (WGS) entry which is preliminary data.</text>
</comment>
<dbReference type="Pfam" id="PF00563">
    <property type="entry name" value="EAL"/>
    <property type="match status" value="1"/>
</dbReference>
<evidence type="ECO:0000259" key="1">
    <source>
        <dbReference type="PROSITE" id="PS50883"/>
    </source>
</evidence>